<dbReference type="KEGG" id="afla:FHG64_11000"/>
<proteinExistence type="predicted"/>
<feature type="transmembrane region" description="Helical" evidence="2">
    <location>
        <begin position="6"/>
        <end position="22"/>
    </location>
</feature>
<evidence type="ECO:0000256" key="1">
    <source>
        <dbReference type="SAM" id="MobiDB-lite"/>
    </source>
</evidence>
<dbReference type="OrthoDB" id="1522859at2"/>
<feature type="domain" description="Peptidase M56" evidence="3">
    <location>
        <begin position="160"/>
        <end position="251"/>
    </location>
</feature>
<reference evidence="4 5" key="1">
    <citation type="submission" date="2019-06" db="EMBL/GenBank/DDBJ databases">
        <title>Complete genome sequence of Antarcticibacterium flavum KCTC 52984T from an Antarctic marine sediment.</title>
        <authorList>
            <person name="Lee Y.M."/>
            <person name="Shin S.C."/>
        </authorList>
    </citation>
    <scope>NUCLEOTIDE SEQUENCE [LARGE SCALE GENOMIC DNA]</scope>
    <source>
        <strain evidence="4 5">KCTC 52984</strain>
    </source>
</reference>
<feature type="compositionally biased region" description="Basic and acidic residues" evidence="1">
    <location>
        <begin position="527"/>
        <end position="545"/>
    </location>
</feature>
<sequence>MEWYILKSGAILAALLLFYKLLLEKENMHNFKRFYLLFAVVAAVGIPLITLTTYVEPTAGNFDPVLFHYSEEISVAESKSFSDYMPHVLWAIYAGGVIFFSFKFIRNLREILLKIKINPKIKKGIYTRVLLREQVDPHTFFSYIFFNRKKYEQEQIPREVIIHEEAHARQKHSLDILFVELLQIMFWMNPLIILLKDAVKLNHEFLADKAVVEKGVHTAGYQKTLLQFSSGHLHSDLVNPINYSSIKKRFKVMKTHTSKKAIWLRSILILPLISLLFFSFSNKEIVEREINVLPAETMNTTTLMLEVDNSGKFYFQKNETNLAELRKHINNGSYTSYHIEVAENAPSSIMIDLRQLMAQNRLAGSVALCTTKTAMQDKATPEMMAEYNRLVKYYNALQNANPEGEIQVKQEDINRIMAILGRMTPEQKENAEQIKFDVPPPPPPAPTPQPQSPPAPEKSSKNVDVPPAPPAPVMGNMQAPPPPPPSPMESVKDWIEEGAEFFYNGKKTTDQNVLEIVKKNGGKNLEVRVEENPTGKTVKISDKKSLNHNPPTSSRDGLKILPAPPVPSENKQPPPPPAPPKTSSSENLGFIYTAAQSPPSQNSNTLEYVIDLAKRGANFYIGPHKYSHEEAIRMVKKSTNEVSIDVSKYPDVILGGC</sequence>
<feature type="compositionally biased region" description="Pro residues" evidence="1">
    <location>
        <begin position="438"/>
        <end position="456"/>
    </location>
</feature>
<accession>A0A5B7X5G6</accession>
<dbReference type="EMBL" id="CP040812">
    <property type="protein sequence ID" value="QCY69883.1"/>
    <property type="molecule type" value="Genomic_DNA"/>
</dbReference>
<dbReference type="PANTHER" id="PTHR34978:SF3">
    <property type="entry name" value="SLR0241 PROTEIN"/>
    <property type="match status" value="1"/>
</dbReference>
<keyword evidence="2" id="KW-1133">Transmembrane helix</keyword>
<keyword evidence="5" id="KW-1185">Reference proteome</keyword>
<feature type="region of interest" description="Disordered" evidence="1">
    <location>
        <begin position="426"/>
        <end position="491"/>
    </location>
</feature>
<dbReference type="RefSeq" id="WP_139066447.1">
    <property type="nucleotide sequence ID" value="NZ_CP040812.1"/>
</dbReference>
<evidence type="ECO:0000256" key="2">
    <source>
        <dbReference type="SAM" id="Phobius"/>
    </source>
</evidence>
<feature type="region of interest" description="Disordered" evidence="1">
    <location>
        <begin position="527"/>
        <end position="600"/>
    </location>
</feature>
<evidence type="ECO:0000313" key="5">
    <source>
        <dbReference type="Proteomes" id="UP000309016"/>
    </source>
</evidence>
<feature type="transmembrane region" description="Helical" evidence="2">
    <location>
        <begin position="262"/>
        <end position="280"/>
    </location>
</feature>
<evidence type="ECO:0000313" key="4">
    <source>
        <dbReference type="EMBL" id="QCY69883.1"/>
    </source>
</evidence>
<protein>
    <submittedName>
        <fullName evidence="4">Peptidase M56</fullName>
    </submittedName>
</protein>
<dbReference type="InterPro" id="IPR008756">
    <property type="entry name" value="Peptidase_M56"/>
</dbReference>
<organism evidence="4 5">
    <name type="scientific">Antarcticibacterium flavum</name>
    <dbReference type="NCBI Taxonomy" id="2058175"/>
    <lineage>
        <taxon>Bacteria</taxon>
        <taxon>Pseudomonadati</taxon>
        <taxon>Bacteroidota</taxon>
        <taxon>Flavobacteriia</taxon>
        <taxon>Flavobacteriales</taxon>
        <taxon>Flavobacteriaceae</taxon>
        <taxon>Antarcticibacterium</taxon>
    </lineage>
</organism>
<dbReference type="Proteomes" id="UP000309016">
    <property type="component" value="Chromosome"/>
</dbReference>
<dbReference type="PANTHER" id="PTHR34978">
    <property type="entry name" value="POSSIBLE SENSOR-TRANSDUCER PROTEIN BLAR"/>
    <property type="match status" value="1"/>
</dbReference>
<feature type="transmembrane region" description="Helical" evidence="2">
    <location>
        <begin position="87"/>
        <end position="105"/>
    </location>
</feature>
<keyword evidence="2" id="KW-0472">Membrane</keyword>
<name>A0A5B7X5G6_9FLAO</name>
<feature type="compositionally biased region" description="Pro residues" evidence="1">
    <location>
        <begin position="562"/>
        <end position="580"/>
    </location>
</feature>
<dbReference type="AlphaFoldDB" id="A0A5B7X5G6"/>
<dbReference type="InterPro" id="IPR052173">
    <property type="entry name" value="Beta-lactam_resp_regulator"/>
</dbReference>
<feature type="compositionally biased region" description="Basic and acidic residues" evidence="1">
    <location>
        <begin position="426"/>
        <end position="435"/>
    </location>
</feature>
<feature type="transmembrane region" description="Helical" evidence="2">
    <location>
        <begin position="34"/>
        <end position="55"/>
    </location>
</feature>
<keyword evidence="2" id="KW-0812">Transmembrane</keyword>
<gene>
    <name evidence="4" type="ORF">FHG64_11000</name>
</gene>
<dbReference type="Pfam" id="PF05569">
    <property type="entry name" value="Peptidase_M56"/>
    <property type="match status" value="1"/>
</dbReference>
<evidence type="ECO:0000259" key="3">
    <source>
        <dbReference type="Pfam" id="PF05569"/>
    </source>
</evidence>